<dbReference type="EMBL" id="VIVQ01000003">
    <property type="protein sequence ID" value="TWE09289.1"/>
    <property type="molecule type" value="Genomic_DNA"/>
</dbReference>
<gene>
    <name evidence="2" type="ORF">BKA23_2989</name>
</gene>
<feature type="transmembrane region" description="Helical" evidence="1">
    <location>
        <begin position="106"/>
        <end position="122"/>
    </location>
</feature>
<dbReference type="AlphaFoldDB" id="A0A561E111"/>
<protein>
    <recommendedName>
        <fullName evidence="4">DUF3040 family protein</fullName>
    </recommendedName>
</protein>
<sequence length="131" mass="15396">MQTQTSLERRYRRWLAIYPPAFHARHEEEMLSVLLRGARDGQRHPRPVDVLDLVLHGLRERGSERGFPSNWERSHARFMFPFRIAVAGWLCLISSLLIAFHRGEGWLVVLLPAIALHLYLAYRIRPTARHH</sequence>
<evidence type="ECO:0000256" key="1">
    <source>
        <dbReference type="SAM" id="Phobius"/>
    </source>
</evidence>
<dbReference type="RefSeq" id="WP_145229835.1">
    <property type="nucleotide sequence ID" value="NZ_VIVQ01000003.1"/>
</dbReference>
<reference evidence="2 3" key="1">
    <citation type="submission" date="2019-06" db="EMBL/GenBank/DDBJ databases">
        <title>Sequencing the genomes of 1000 actinobacteria strains.</title>
        <authorList>
            <person name="Klenk H.-P."/>
        </authorList>
    </citation>
    <scope>NUCLEOTIDE SEQUENCE [LARGE SCALE GENOMIC DNA]</scope>
    <source>
        <strain evidence="2 3">DSM 19560</strain>
    </source>
</reference>
<accession>A0A561E111</accession>
<evidence type="ECO:0000313" key="2">
    <source>
        <dbReference type="EMBL" id="TWE09289.1"/>
    </source>
</evidence>
<keyword evidence="3" id="KW-1185">Reference proteome</keyword>
<dbReference type="OrthoDB" id="3268054at2"/>
<comment type="caution">
    <text evidence="2">The sequence shown here is derived from an EMBL/GenBank/DDBJ whole genome shotgun (WGS) entry which is preliminary data.</text>
</comment>
<organism evidence="2 3">
    <name type="scientific">Rudaeicoccus suwonensis</name>
    <dbReference type="NCBI Taxonomy" id="657409"/>
    <lineage>
        <taxon>Bacteria</taxon>
        <taxon>Bacillati</taxon>
        <taxon>Actinomycetota</taxon>
        <taxon>Actinomycetes</taxon>
        <taxon>Micrococcales</taxon>
        <taxon>Dermacoccaceae</taxon>
        <taxon>Rudaeicoccus</taxon>
    </lineage>
</organism>
<feature type="transmembrane region" description="Helical" evidence="1">
    <location>
        <begin position="80"/>
        <end position="100"/>
    </location>
</feature>
<dbReference type="Proteomes" id="UP000318297">
    <property type="component" value="Unassembled WGS sequence"/>
</dbReference>
<proteinExistence type="predicted"/>
<evidence type="ECO:0000313" key="3">
    <source>
        <dbReference type="Proteomes" id="UP000318297"/>
    </source>
</evidence>
<keyword evidence="1" id="KW-0812">Transmembrane</keyword>
<keyword evidence="1" id="KW-0472">Membrane</keyword>
<keyword evidence="1" id="KW-1133">Transmembrane helix</keyword>
<name>A0A561E111_9MICO</name>
<evidence type="ECO:0008006" key="4">
    <source>
        <dbReference type="Google" id="ProtNLM"/>
    </source>
</evidence>